<dbReference type="InterPro" id="IPR036259">
    <property type="entry name" value="MFS_trans_sf"/>
</dbReference>
<sequence>MAVPTEKTTEEPGERELKDLAERPEAAADAPDPKRWVALSVILFAAFMDLLDVTIVNVAVPSIQGDLGASYSAVAWITAGYALSFATLLITGGRLGDIYGRRRVLLIGMAGFTVASLLCGIADSPGMLVAARVVQGAMAALMVPQVLSIIHVTFPAEERGKVFGMFGGIGGLAVILGPVLGGVFVEADLFGWSWRPIFLVNLPVGIATFIAALYFVRESKDPDAPRLDVVGVVLAAASVLMLVYPLTQGRELGWPAWSFVMMAGSLVLLGCFISYERRLIARGGSPLIALDMFTARSFAGGFSVNLVYSVAYGTFFLTWTLYMQTGLGWSAMRAGLTALPMFIGFILAAGMAVQFLTPRFGRRVLFAGGGLLILGGLALIWASDRYGLGIDSVEMSVPIFVFGLGMGCVVAPVLDFALTDVPHKVAGSASGVLNTSGQLGGAIGIALVAVLFLAALPGQSGKGIDSVEARVHQELTVAGVADEDVRNGIVAGYRLCTEDRMAEVDPSVVPESCRTAPDGVTPEQAEVVAGVLADNAGDAQAETFARAFRVGMFYVLGLFALMTLLMTALPKFAKPQQEPAL</sequence>
<keyword evidence="12" id="KW-1185">Reference proteome</keyword>
<evidence type="ECO:0000256" key="9">
    <source>
        <dbReference type="SAM" id="Phobius"/>
    </source>
</evidence>
<comment type="subcellular location">
    <subcellularLocation>
        <location evidence="1">Cell membrane</location>
        <topology evidence="1">Multi-pass membrane protein</topology>
    </subcellularLocation>
</comment>
<feature type="transmembrane region" description="Helical" evidence="9">
    <location>
        <begin position="297"/>
        <end position="322"/>
    </location>
</feature>
<evidence type="ECO:0000256" key="5">
    <source>
        <dbReference type="ARBA" id="ARBA00022989"/>
    </source>
</evidence>
<feature type="transmembrane region" description="Helical" evidence="9">
    <location>
        <begin position="36"/>
        <end position="59"/>
    </location>
</feature>
<gene>
    <name evidence="11" type="ORF">RM590_28120</name>
</gene>
<feature type="transmembrane region" description="Helical" evidence="9">
    <location>
        <begin position="439"/>
        <end position="456"/>
    </location>
</feature>
<evidence type="ECO:0000256" key="7">
    <source>
        <dbReference type="ARBA" id="ARBA00023251"/>
    </source>
</evidence>
<reference evidence="12" key="1">
    <citation type="submission" date="2023-07" db="EMBL/GenBank/DDBJ databases">
        <title>30 novel species of actinomycetes from the DSMZ collection.</title>
        <authorList>
            <person name="Nouioui I."/>
        </authorList>
    </citation>
    <scope>NUCLEOTIDE SEQUENCE [LARGE SCALE GENOMIC DNA]</scope>
    <source>
        <strain evidence="12">DSM 44938</strain>
    </source>
</reference>
<evidence type="ECO:0000256" key="2">
    <source>
        <dbReference type="ARBA" id="ARBA00022448"/>
    </source>
</evidence>
<proteinExistence type="predicted"/>
<evidence type="ECO:0000256" key="8">
    <source>
        <dbReference type="SAM" id="MobiDB-lite"/>
    </source>
</evidence>
<feature type="transmembrane region" description="Helical" evidence="9">
    <location>
        <begin position="104"/>
        <end position="123"/>
    </location>
</feature>
<feature type="transmembrane region" description="Helical" evidence="9">
    <location>
        <begin position="129"/>
        <end position="150"/>
    </location>
</feature>
<evidence type="ECO:0000313" key="12">
    <source>
        <dbReference type="Proteomes" id="UP001183246"/>
    </source>
</evidence>
<dbReference type="Proteomes" id="UP001183246">
    <property type="component" value="Unassembled WGS sequence"/>
</dbReference>
<keyword evidence="5 9" id="KW-1133">Transmembrane helix</keyword>
<feature type="domain" description="Major facilitator superfamily (MFS) profile" evidence="10">
    <location>
        <begin position="38"/>
        <end position="575"/>
    </location>
</feature>
<dbReference type="PRINTS" id="PR01036">
    <property type="entry name" value="TCRTETB"/>
</dbReference>
<dbReference type="PROSITE" id="PS50850">
    <property type="entry name" value="MFS"/>
    <property type="match status" value="1"/>
</dbReference>
<name>A0ABU2MYS3_9ACTN</name>
<evidence type="ECO:0000256" key="4">
    <source>
        <dbReference type="ARBA" id="ARBA00022692"/>
    </source>
</evidence>
<evidence type="ECO:0000259" key="10">
    <source>
        <dbReference type="PROSITE" id="PS50850"/>
    </source>
</evidence>
<feature type="transmembrane region" description="Helical" evidence="9">
    <location>
        <begin position="256"/>
        <end position="276"/>
    </location>
</feature>
<evidence type="ECO:0000256" key="1">
    <source>
        <dbReference type="ARBA" id="ARBA00004651"/>
    </source>
</evidence>
<evidence type="ECO:0000313" key="11">
    <source>
        <dbReference type="EMBL" id="MDT0346423.1"/>
    </source>
</evidence>
<feature type="transmembrane region" description="Helical" evidence="9">
    <location>
        <begin position="71"/>
        <end position="92"/>
    </location>
</feature>
<dbReference type="Gene3D" id="1.20.1720.10">
    <property type="entry name" value="Multidrug resistance protein D"/>
    <property type="match status" value="1"/>
</dbReference>
<dbReference type="InterPro" id="IPR004638">
    <property type="entry name" value="EmrB-like"/>
</dbReference>
<keyword evidence="6 9" id="KW-0472">Membrane</keyword>
<dbReference type="NCBIfam" id="TIGR00711">
    <property type="entry name" value="efflux_EmrB"/>
    <property type="match status" value="1"/>
</dbReference>
<evidence type="ECO:0000256" key="6">
    <source>
        <dbReference type="ARBA" id="ARBA00023136"/>
    </source>
</evidence>
<dbReference type="InterPro" id="IPR020846">
    <property type="entry name" value="MFS_dom"/>
</dbReference>
<dbReference type="PANTHER" id="PTHR42718">
    <property type="entry name" value="MAJOR FACILITATOR SUPERFAMILY MULTIDRUG TRANSPORTER MFSC"/>
    <property type="match status" value="1"/>
</dbReference>
<feature type="region of interest" description="Disordered" evidence="8">
    <location>
        <begin position="1"/>
        <end position="27"/>
    </location>
</feature>
<accession>A0ABU2MYS3</accession>
<feature type="transmembrane region" description="Helical" evidence="9">
    <location>
        <begin position="364"/>
        <end position="383"/>
    </location>
</feature>
<comment type="caution">
    <text evidence="11">The sequence shown here is derived from an EMBL/GenBank/DDBJ whole genome shotgun (WGS) entry which is preliminary data.</text>
</comment>
<feature type="transmembrane region" description="Helical" evidence="9">
    <location>
        <begin position="162"/>
        <end position="185"/>
    </location>
</feature>
<dbReference type="EMBL" id="JAVREL010000020">
    <property type="protein sequence ID" value="MDT0346423.1"/>
    <property type="molecule type" value="Genomic_DNA"/>
</dbReference>
<feature type="transmembrane region" description="Helical" evidence="9">
    <location>
        <begin position="395"/>
        <end position="418"/>
    </location>
</feature>
<dbReference type="InterPro" id="IPR011701">
    <property type="entry name" value="MFS"/>
</dbReference>
<organism evidence="11 12">
    <name type="scientific">Streptomyces litchfieldiae</name>
    <dbReference type="NCBI Taxonomy" id="3075543"/>
    <lineage>
        <taxon>Bacteria</taxon>
        <taxon>Bacillati</taxon>
        <taxon>Actinomycetota</taxon>
        <taxon>Actinomycetes</taxon>
        <taxon>Kitasatosporales</taxon>
        <taxon>Streptomycetaceae</taxon>
        <taxon>Streptomyces</taxon>
    </lineage>
</organism>
<keyword evidence="4 9" id="KW-0812">Transmembrane</keyword>
<keyword evidence="3" id="KW-1003">Cell membrane</keyword>
<evidence type="ECO:0000256" key="3">
    <source>
        <dbReference type="ARBA" id="ARBA00022475"/>
    </source>
</evidence>
<feature type="transmembrane region" description="Helical" evidence="9">
    <location>
        <begin position="227"/>
        <end position="244"/>
    </location>
</feature>
<protein>
    <submittedName>
        <fullName evidence="11">MFS transporter</fullName>
    </submittedName>
</protein>
<feature type="transmembrane region" description="Helical" evidence="9">
    <location>
        <begin position="551"/>
        <end position="569"/>
    </location>
</feature>
<dbReference type="CDD" id="cd17321">
    <property type="entry name" value="MFS_MMR_MDR_like"/>
    <property type="match status" value="1"/>
</dbReference>
<feature type="compositionally biased region" description="Basic and acidic residues" evidence="8">
    <location>
        <begin position="7"/>
        <end position="27"/>
    </location>
</feature>
<feature type="transmembrane region" description="Helical" evidence="9">
    <location>
        <begin position="334"/>
        <end position="357"/>
    </location>
</feature>
<keyword evidence="2" id="KW-0813">Transport</keyword>
<dbReference type="SUPFAM" id="SSF103473">
    <property type="entry name" value="MFS general substrate transporter"/>
    <property type="match status" value="1"/>
</dbReference>
<feature type="transmembrane region" description="Helical" evidence="9">
    <location>
        <begin position="197"/>
        <end position="215"/>
    </location>
</feature>
<dbReference type="PANTHER" id="PTHR42718:SF39">
    <property type="entry name" value="ACTINORHODIN TRANSPORTER-RELATED"/>
    <property type="match status" value="1"/>
</dbReference>
<dbReference type="Pfam" id="PF07690">
    <property type="entry name" value="MFS_1"/>
    <property type="match status" value="1"/>
</dbReference>
<dbReference type="RefSeq" id="WP_311707548.1">
    <property type="nucleotide sequence ID" value="NZ_JAVREL010000020.1"/>
</dbReference>
<dbReference type="Gene3D" id="1.20.1250.20">
    <property type="entry name" value="MFS general substrate transporter like domains"/>
    <property type="match status" value="1"/>
</dbReference>
<keyword evidence="7" id="KW-0046">Antibiotic resistance</keyword>